<keyword evidence="4" id="KW-1185">Reference proteome</keyword>
<reference evidence="3 4" key="1">
    <citation type="submission" date="2017-08" db="EMBL/GenBank/DDBJ databases">
        <title>Mesorhizobium wenxinae sp. nov., a novel rhizobial species isolated from root nodules of chickpea (Cicer arietinum L.).</title>
        <authorList>
            <person name="Zhang J."/>
        </authorList>
    </citation>
    <scope>NUCLEOTIDE SEQUENCE [LARGE SCALE GENOMIC DNA]</scope>
    <source>
        <strain evidence="4">WYCCWR 10019</strain>
    </source>
</reference>
<dbReference type="OrthoDB" id="7204339at2"/>
<dbReference type="Pfam" id="PF01850">
    <property type="entry name" value="PIN"/>
    <property type="match status" value="1"/>
</dbReference>
<dbReference type="AlphaFoldDB" id="A0A271KIN6"/>
<proteinExistence type="predicted"/>
<organism evidence="3 4">
    <name type="scientific">Mesorhizobium wenxiniae</name>
    <dbReference type="NCBI Taxonomy" id="2014805"/>
    <lineage>
        <taxon>Bacteria</taxon>
        <taxon>Pseudomonadati</taxon>
        <taxon>Pseudomonadota</taxon>
        <taxon>Alphaproteobacteria</taxon>
        <taxon>Hyphomicrobiales</taxon>
        <taxon>Phyllobacteriaceae</taxon>
        <taxon>Mesorhizobium</taxon>
    </lineage>
</organism>
<dbReference type="InterPro" id="IPR029060">
    <property type="entry name" value="PIN-like_dom_sf"/>
</dbReference>
<dbReference type="Proteomes" id="UP000215931">
    <property type="component" value="Unassembled WGS sequence"/>
</dbReference>
<evidence type="ECO:0000256" key="1">
    <source>
        <dbReference type="SAM" id="MobiDB-lite"/>
    </source>
</evidence>
<feature type="domain" description="PIN" evidence="2">
    <location>
        <begin position="3"/>
        <end position="122"/>
    </location>
</feature>
<evidence type="ECO:0000259" key="2">
    <source>
        <dbReference type="Pfam" id="PF01850"/>
    </source>
</evidence>
<dbReference type="Gene3D" id="3.40.50.1010">
    <property type="entry name" value="5'-nuclease"/>
    <property type="match status" value="1"/>
</dbReference>
<sequence>MHYLDPSLIIAALSNEATTLRVQSRLAEQHPAQFLISDWTITEISSAMAIKLLRTGAALAMFHKLVAESFTVLPVTGGHFRTAAKFADQHGLGLRAGDALHLATASEHGATVHTLDQKLAEAGPRRRNFCEPRKSSTSVEALTEPVLGCSSPDPAHFRAAGQARDQP</sequence>
<name>A0A271KIN6_9HYPH</name>
<dbReference type="CDD" id="cd09874">
    <property type="entry name" value="PIN_MT3492-like"/>
    <property type="match status" value="1"/>
</dbReference>
<comment type="caution">
    <text evidence="3">The sequence shown here is derived from an EMBL/GenBank/DDBJ whole genome shotgun (WGS) entry which is preliminary data.</text>
</comment>
<evidence type="ECO:0000313" key="3">
    <source>
        <dbReference type="EMBL" id="PAP95632.1"/>
    </source>
</evidence>
<gene>
    <name evidence="3" type="ORF">CIT31_09805</name>
</gene>
<feature type="region of interest" description="Disordered" evidence="1">
    <location>
        <begin position="141"/>
        <end position="167"/>
    </location>
</feature>
<dbReference type="InterPro" id="IPR002716">
    <property type="entry name" value="PIN_dom"/>
</dbReference>
<evidence type="ECO:0000313" key="4">
    <source>
        <dbReference type="Proteomes" id="UP000215931"/>
    </source>
</evidence>
<protein>
    <submittedName>
        <fullName evidence="3">VapC toxin family PIN domain ribonuclease</fullName>
    </submittedName>
</protein>
<accession>A0A271KIN6</accession>
<dbReference type="SUPFAM" id="SSF88723">
    <property type="entry name" value="PIN domain-like"/>
    <property type="match status" value="1"/>
</dbReference>
<dbReference type="EMBL" id="NPKH01000018">
    <property type="protein sequence ID" value="PAP95632.1"/>
    <property type="molecule type" value="Genomic_DNA"/>
</dbReference>